<name>A0A5E4NQI4_9HEMI</name>
<dbReference type="InterPro" id="IPR006578">
    <property type="entry name" value="MADF-dom"/>
</dbReference>
<dbReference type="OrthoDB" id="10071528at2759"/>
<evidence type="ECO:0000313" key="3">
    <source>
        <dbReference type="Proteomes" id="UP000325440"/>
    </source>
</evidence>
<keyword evidence="3" id="KW-1185">Reference proteome</keyword>
<protein>
    <submittedName>
        <fullName evidence="2">MADF domain</fullName>
    </submittedName>
</protein>
<sequence length="91" mass="10635">MSSEDECDFSSGVNSPKSIEFVEDDINIDIEILTNKVKARPLFWDKSLNNYSDRYLKRTAWKEIFILLNPDYEKISSEHQKLIGKYSSNII</sequence>
<accession>A0A5E4NQI4</accession>
<dbReference type="PROSITE" id="PS51029">
    <property type="entry name" value="MADF"/>
    <property type="match status" value="1"/>
</dbReference>
<dbReference type="AlphaFoldDB" id="A0A5E4NQI4"/>
<dbReference type="EMBL" id="CABPRJ010002406">
    <property type="protein sequence ID" value="VVC45595.1"/>
    <property type="molecule type" value="Genomic_DNA"/>
</dbReference>
<reference evidence="2 3" key="1">
    <citation type="submission" date="2019-08" db="EMBL/GenBank/DDBJ databases">
        <authorList>
            <person name="Alioto T."/>
            <person name="Alioto T."/>
            <person name="Gomez Garrido J."/>
        </authorList>
    </citation>
    <scope>NUCLEOTIDE SEQUENCE [LARGE SCALE GENOMIC DNA]</scope>
</reference>
<dbReference type="Proteomes" id="UP000325440">
    <property type="component" value="Unassembled WGS sequence"/>
</dbReference>
<dbReference type="Pfam" id="PF10545">
    <property type="entry name" value="MADF_DNA_bdg"/>
    <property type="match status" value="1"/>
</dbReference>
<gene>
    <name evidence="2" type="ORF">CINCED_3A010335</name>
</gene>
<evidence type="ECO:0000259" key="1">
    <source>
        <dbReference type="PROSITE" id="PS51029"/>
    </source>
</evidence>
<organism evidence="2 3">
    <name type="scientific">Cinara cedri</name>
    <dbReference type="NCBI Taxonomy" id="506608"/>
    <lineage>
        <taxon>Eukaryota</taxon>
        <taxon>Metazoa</taxon>
        <taxon>Ecdysozoa</taxon>
        <taxon>Arthropoda</taxon>
        <taxon>Hexapoda</taxon>
        <taxon>Insecta</taxon>
        <taxon>Pterygota</taxon>
        <taxon>Neoptera</taxon>
        <taxon>Paraneoptera</taxon>
        <taxon>Hemiptera</taxon>
        <taxon>Sternorrhyncha</taxon>
        <taxon>Aphidomorpha</taxon>
        <taxon>Aphidoidea</taxon>
        <taxon>Aphididae</taxon>
        <taxon>Lachninae</taxon>
        <taxon>Cinara</taxon>
    </lineage>
</organism>
<evidence type="ECO:0000313" key="2">
    <source>
        <dbReference type="EMBL" id="VVC45595.1"/>
    </source>
</evidence>
<feature type="domain" description="MADF" evidence="1">
    <location>
        <begin position="32"/>
        <end position="91"/>
    </location>
</feature>
<proteinExistence type="predicted"/>